<protein>
    <submittedName>
        <fullName evidence="1">Uncharacterized protein</fullName>
    </submittedName>
</protein>
<dbReference type="AlphaFoldDB" id="A0A9N7W1Q2"/>
<evidence type="ECO:0000313" key="2">
    <source>
        <dbReference type="Proteomes" id="UP001153269"/>
    </source>
</evidence>
<reference evidence="1" key="1">
    <citation type="submission" date="2020-03" db="EMBL/GenBank/DDBJ databases">
        <authorList>
            <person name="Weist P."/>
        </authorList>
    </citation>
    <scope>NUCLEOTIDE SEQUENCE</scope>
</reference>
<accession>A0A9N7W1Q2</accession>
<dbReference type="EMBL" id="CADEAL010004398">
    <property type="protein sequence ID" value="CAB1458651.1"/>
    <property type="molecule type" value="Genomic_DNA"/>
</dbReference>
<comment type="caution">
    <text evidence="1">The sequence shown here is derived from an EMBL/GenBank/DDBJ whole genome shotgun (WGS) entry which is preliminary data.</text>
</comment>
<organism evidence="1 2">
    <name type="scientific">Pleuronectes platessa</name>
    <name type="common">European plaice</name>
    <dbReference type="NCBI Taxonomy" id="8262"/>
    <lineage>
        <taxon>Eukaryota</taxon>
        <taxon>Metazoa</taxon>
        <taxon>Chordata</taxon>
        <taxon>Craniata</taxon>
        <taxon>Vertebrata</taxon>
        <taxon>Euteleostomi</taxon>
        <taxon>Actinopterygii</taxon>
        <taxon>Neopterygii</taxon>
        <taxon>Teleostei</taxon>
        <taxon>Neoteleostei</taxon>
        <taxon>Acanthomorphata</taxon>
        <taxon>Carangaria</taxon>
        <taxon>Pleuronectiformes</taxon>
        <taxon>Pleuronectoidei</taxon>
        <taxon>Pleuronectidae</taxon>
        <taxon>Pleuronectes</taxon>
    </lineage>
</organism>
<name>A0A9N7W1Q2_PLEPL</name>
<sequence length="223" mass="25487">MLRPSPDHHGKWRLRNRWKTKVMAAEMSCLTGVDDDDKDAEPEINALSLLQEPLAWEMDLLRTRLRKRTELNSISTEKEEEKSITPLKTVQEIDSAGIWGFDSDSPENSLDGFSGTSDLIGILTKSLCSFCGKTMVILRMTSRKLKSFRLTAKREGSGRWTWLSWWIPRKNFTLIGAKRHLREGSSPNHSRIFRKSLLYAVNVDCHSEKVVHLLSTCPSTRSL</sequence>
<gene>
    <name evidence="1" type="ORF">PLEPLA_LOCUS46481</name>
</gene>
<evidence type="ECO:0000313" key="1">
    <source>
        <dbReference type="EMBL" id="CAB1458651.1"/>
    </source>
</evidence>
<proteinExistence type="predicted"/>
<keyword evidence="2" id="KW-1185">Reference proteome</keyword>
<dbReference type="Proteomes" id="UP001153269">
    <property type="component" value="Unassembled WGS sequence"/>
</dbReference>